<evidence type="ECO:0000313" key="6">
    <source>
        <dbReference type="Proteomes" id="UP000176992"/>
    </source>
</evidence>
<dbReference type="GO" id="GO:0005524">
    <property type="term" value="F:ATP binding"/>
    <property type="evidence" value="ECO:0007669"/>
    <property type="project" value="UniProtKB-KW"/>
</dbReference>
<dbReference type="GO" id="GO:0043190">
    <property type="term" value="C:ATP-binding cassette (ABC) transporter complex"/>
    <property type="evidence" value="ECO:0007669"/>
    <property type="project" value="TreeGrafter"/>
</dbReference>
<reference evidence="5 6" key="1">
    <citation type="journal article" date="2016" name="Nat. Commun.">
        <title>Thousands of microbial genomes shed light on interconnected biogeochemical processes in an aquifer system.</title>
        <authorList>
            <person name="Anantharaman K."/>
            <person name="Brown C.T."/>
            <person name="Hug L.A."/>
            <person name="Sharon I."/>
            <person name="Castelle C.J."/>
            <person name="Probst A.J."/>
            <person name="Thomas B.C."/>
            <person name="Singh A."/>
            <person name="Wilkins M.J."/>
            <person name="Karaoz U."/>
            <person name="Brodie E.L."/>
            <person name="Williams K.H."/>
            <person name="Hubbard S.S."/>
            <person name="Banfield J.F."/>
        </authorList>
    </citation>
    <scope>NUCLEOTIDE SEQUENCE [LARGE SCALE GENOMIC DNA]</scope>
</reference>
<dbReference type="AlphaFoldDB" id="A0A1F5YEG5"/>
<dbReference type="GO" id="GO:0016887">
    <property type="term" value="F:ATP hydrolysis activity"/>
    <property type="evidence" value="ECO:0007669"/>
    <property type="project" value="InterPro"/>
</dbReference>
<sequence>METTALLLENIKFSYPSEPHRQVFESLSATIPLSGNTMILGPNASGKTALARLLGGLDSPTAGKIHWPPDKRDCAGDFGWEPLQAGVVFENPEYQFQAFTVGEELETGLIYRGADSVARMQEVAEAAGKFGLAPLLEKRLQDLERPQKLTVLVAAFLILRPRLLALDFSLSCLENRFLEALLEESRKSQGPALVVTSRRAEDLALLGPAAQVYLLRKDCLEALESGAGAPGIAARLENEGIGLPWYAGISAQLRGRGLISAVIYGQEAEFIREAESVKIENRPGD</sequence>
<evidence type="ECO:0000256" key="1">
    <source>
        <dbReference type="ARBA" id="ARBA00022448"/>
    </source>
</evidence>
<dbReference type="EMBL" id="MFIV01000115">
    <property type="protein sequence ID" value="OGF98386.1"/>
    <property type="molecule type" value="Genomic_DNA"/>
</dbReference>
<dbReference type="Gene3D" id="3.40.50.300">
    <property type="entry name" value="P-loop containing nucleotide triphosphate hydrolases"/>
    <property type="match status" value="1"/>
</dbReference>
<evidence type="ECO:0000256" key="3">
    <source>
        <dbReference type="ARBA" id="ARBA00022840"/>
    </source>
</evidence>
<dbReference type="InterPro" id="IPR003439">
    <property type="entry name" value="ABC_transporter-like_ATP-bd"/>
</dbReference>
<dbReference type="SUPFAM" id="SSF52540">
    <property type="entry name" value="P-loop containing nucleoside triphosphate hydrolases"/>
    <property type="match status" value="1"/>
</dbReference>
<proteinExistence type="predicted"/>
<evidence type="ECO:0000313" key="5">
    <source>
        <dbReference type="EMBL" id="OGF98386.1"/>
    </source>
</evidence>
<dbReference type="InterPro" id="IPR050095">
    <property type="entry name" value="ECF_ABC_transporter_ATP-bd"/>
</dbReference>
<accession>A0A1F5YEG5</accession>
<name>A0A1F5YEG5_9BACT</name>
<dbReference type="Proteomes" id="UP000176992">
    <property type="component" value="Unassembled WGS sequence"/>
</dbReference>
<organism evidence="5 6">
    <name type="scientific">Candidatus Glassbacteria bacterium GWA2_58_10</name>
    <dbReference type="NCBI Taxonomy" id="1817865"/>
    <lineage>
        <taxon>Bacteria</taxon>
        <taxon>Candidatus Glassiibacteriota</taxon>
    </lineage>
</organism>
<dbReference type="InterPro" id="IPR027417">
    <property type="entry name" value="P-loop_NTPase"/>
</dbReference>
<gene>
    <name evidence="5" type="ORF">A2Z86_11825</name>
</gene>
<evidence type="ECO:0000259" key="4">
    <source>
        <dbReference type="PROSITE" id="PS50893"/>
    </source>
</evidence>
<dbReference type="GO" id="GO:0042626">
    <property type="term" value="F:ATPase-coupled transmembrane transporter activity"/>
    <property type="evidence" value="ECO:0007669"/>
    <property type="project" value="TreeGrafter"/>
</dbReference>
<evidence type="ECO:0000256" key="2">
    <source>
        <dbReference type="ARBA" id="ARBA00022741"/>
    </source>
</evidence>
<dbReference type="PROSITE" id="PS50893">
    <property type="entry name" value="ABC_TRANSPORTER_2"/>
    <property type="match status" value="1"/>
</dbReference>
<feature type="domain" description="ABC transporter" evidence="4">
    <location>
        <begin position="6"/>
        <end position="242"/>
    </location>
</feature>
<comment type="caution">
    <text evidence="5">The sequence shown here is derived from an EMBL/GenBank/DDBJ whole genome shotgun (WGS) entry which is preliminary data.</text>
</comment>
<protein>
    <recommendedName>
        <fullName evidence="4">ABC transporter domain-containing protein</fullName>
    </recommendedName>
</protein>
<keyword evidence="2" id="KW-0547">Nucleotide-binding</keyword>
<dbReference type="Pfam" id="PF00005">
    <property type="entry name" value="ABC_tran"/>
    <property type="match status" value="1"/>
</dbReference>
<keyword evidence="1" id="KW-0813">Transport</keyword>
<keyword evidence="3" id="KW-0067">ATP-binding</keyword>
<dbReference type="PANTHER" id="PTHR43553">
    <property type="entry name" value="HEAVY METAL TRANSPORTER"/>
    <property type="match status" value="1"/>
</dbReference>